<dbReference type="Proteomes" id="UP000693981">
    <property type="component" value="Unassembled WGS sequence"/>
</dbReference>
<feature type="domain" description="Chromo" evidence="4">
    <location>
        <begin position="403"/>
        <end position="454"/>
    </location>
</feature>
<protein>
    <recommendedName>
        <fullName evidence="4">Chromo domain-containing protein</fullName>
    </recommendedName>
</protein>
<evidence type="ECO:0000256" key="1">
    <source>
        <dbReference type="ARBA" id="ARBA00004123"/>
    </source>
</evidence>
<evidence type="ECO:0000313" key="6">
    <source>
        <dbReference type="Proteomes" id="UP000693981"/>
    </source>
</evidence>
<evidence type="ECO:0000256" key="3">
    <source>
        <dbReference type="SAM" id="MobiDB-lite"/>
    </source>
</evidence>
<dbReference type="CDD" id="cd00024">
    <property type="entry name" value="CD_CSD"/>
    <property type="match status" value="1"/>
</dbReference>
<dbReference type="PROSITE" id="PS50013">
    <property type="entry name" value="CHROMO_2"/>
    <property type="match status" value="1"/>
</dbReference>
<dbReference type="InterPro" id="IPR023779">
    <property type="entry name" value="Chromodomain_CS"/>
</dbReference>
<dbReference type="InterPro" id="IPR000953">
    <property type="entry name" value="Chromo/chromo_shadow_dom"/>
</dbReference>
<dbReference type="AlphaFoldDB" id="A0A8T1VZ87"/>
<accession>A0A8T1VZ87</accession>
<dbReference type="SMART" id="SM00298">
    <property type="entry name" value="CHROMO"/>
    <property type="match status" value="2"/>
</dbReference>
<dbReference type="InterPro" id="IPR051219">
    <property type="entry name" value="Heterochromatin_chromo-domain"/>
</dbReference>
<feature type="compositionally biased region" description="Basic residues" evidence="3">
    <location>
        <begin position="244"/>
        <end position="253"/>
    </location>
</feature>
<evidence type="ECO:0000259" key="4">
    <source>
        <dbReference type="PROSITE" id="PS50013"/>
    </source>
</evidence>
<keyword evidence="6" id="KW-1185">Reference proteome</keyword>
<keyword evidence="2" id="KW-0539">Nucleus</keyword>
<feature type="region of interest" description="Disordered" evidence="3">
    <location>
        <begin position="113"/>
        <end position="168"/>
    </location>
</feature>
<name>A0A8T1VZ87_9STRA</name>
<dbReference type="PROSITE" id="PS00598">
    <property type="entry name" value="CHROMO_1"/>
    <property type="match status" value="1"/>
</dbReference>
<feature type="compositionally biased region" description="Acidic residues" evidence="3">
    <location>
        <begin position="545"/>
        <end position="565"/>
    </location>
</feature>
<proteinExistence type="predicted"/>
<feature type="region of interest" description="Disordered" evidence="3">
    <location>
        <begin position="219"/>
        <end position="293"/>
    </location>
</feature>
<gene>
    <name evidence="5" type="ORF">PHYBOEH_009097</name>
</gene>
<dbReference type="InterPro" id="IPR023780">
    <property type="entry name" value="Chromo_domain"/>
</dbReference>
<feature type="compositionally biased region" description="Basic and acidic residues" evidence="3">
    <location>
        <begin position="469"/>
        <end position="500"/>
    </location>
</feature>
<dbReference type="GO" id="GO:0005634">
    <property type="term" value="C:nucleus"/>
    <property type="evidence" value="ECO:0007669"/>
    <property type="project" value="UniProtKB-SubCell"/>
</dbReference>
<dbReference type="Pfam" id="PF00385">
    <property type="entry name" value="Chromo"/>
    <property type="match status" value="1"/>
</dbReference>
<feature type="compositionally biased region" description="Polar residues" evidence="3">
    <location>
        <begin position="264"/>
        <end position="283"/>
    </location>
</feature>
<feature type="compositionally biased region" description="Polar residues" evidence="3">
    <location>
        <begin position="145"/>
        <end position="161"/>
    </location>
</feature>
<feature type="compositionally biased region" description="Low complexity" evidence="3">
    <location>
        <begin position="221"/>
        <end position="237"/>
    </location>
</feature>
<reference evidence="5" key="1">
    <citation type="submission" date="2021-02" db="EMBL/GenBank/DDBJ databases">
        <authorList>
            <person name="Palmer J.M."/>
        </authorList>
    </citation>
    <scope>NUCLEOTIDE SEQUENCE</scope>
    <source>
        <strain evidence="5">SCRP23</strain>
    </source>
</reference>
<dbReference type="PANTHER" id="PTHR22812">
    <property type="entry name" value="CHROMOBOX PROTEIN"/>
    <property type="match status" value="1"/>
</dbReference>
<evidence type="ECO:0000256" key="2">
    <source>
        <dbReference type="ARBA" id="ARBA00023242"/>
    </source>
</evidence>
<sequence>MTAMDTTGEKPDREKEFFMTWLQLMERQKEGAELNWKLHSLLTETGDSTTVVTSAQKQSTSVIANDQKITELVAQINAYFFQDIVPALKRAKQVDPSPVPPQDALDQYLRHGDETSTSSQDFVDNMSGWEVSPRAPGCPCGQVANGDTNKSSGQDASNNVNKTRGRKKKKRGISCILLGAENGDDTEDNLSSDDDIPSDKFHDMLIANGLRLTSMQAPGYAASAPRPGASQASAPAAGVSRSPARTKSKKRSRTVPPPIVTDLPNRQRSASTTSTPRTLSQSPERPGTDDRISKNKAAKLLAEQVLGSRPAGHNKEFQIRWKGVPVPLWITRRRAPDQAKVLIDQYTHDIRAQQEAVAVNHARGLQSGGKKQAAVKHATNFQKKQATSGTSARWAAKGEPKFYTVDHIVSHKMHYNKKMYLVRWENYDESENTWEDAANLRADVPDIVAEYEQKIERDLAMQSAFSELTRDAPVESRVEERVTGDTEEAKGTTDKADEGGAARVGTTQPEAAEKEPVEGENVVTQQQQAGDEKDGESSDDGYQFDLEEAELQEFSDDEFTDSLHI</sequence>
<dbReference type="EMBL" id="JAGDFL010000557">
    <property type="protein sequence ID" value="KAG7385269.1"/>
    <property type="molecule type" value="Genomic_DNA"/>
</dbReference>
<feature type="region of interest" description="Disordered" evidence="3">
    <location>
        <begin position="469"/>
        <end position="565"/>
    </location>
</feature>
<comment type="subcellular location">
    <subcellularLocation>
        <location evidence="1">Nucleus</location>
    </subcellularLocation>
</comment>
<organism evidence="5 6">
    <name type="scientific">Phytophthora boehmeriae</name>
    <dbReference type="NCBI Taxonomy" id="109152"/>
    <lineage>
        <taxon>Eukaryota</taxon>
        <taxon>Sar</taxon>
        <taxon>Stramenopiles</taxon>
        <taxon>Oomycota</taxon>
        <taxon>Peronosporomycetes</taxon>
        <taxon>Peronosporales</taxon>
        <taxon>Peronosporaceae</taxon>
        <taxon>Phytophthora</taxon>
    </lineage>
</organism>
<evidence type="ECO:0000313" key="5">
    <source>
        <dbReference type="EMBL" id="KAG7385269.1"/>
    </source>
</evidence>
<dbReference type="OrthoDB" id="433924at2759"/>
<comment type="caution">
    <text evidence="5">The sequence shown here is derived from an EMBL/GenBank/DDBJ whole genome shotgun (WGS) entry which is preliminary data.</text>
</comment>